<name>A0AAC9L6P8_9PSEU</name>
<feature type="region of interest" description="Disordered" evidence="1">
    <location>
        <begin position="1"/>
        <end position="109"/>
    </location>
</feature>
<feature type="transmembrane region" description="Helical" evidence="2">
    <location>
        <begin position="198"/>
        <end position="217"/>
    </location>
</feature>
<proteinExistence type="predicted"/>
<feature type="transmembrane region" description="Helical" evidence="2">
    <location>
        <begin position="400"/>
        <end position="418"/>
    </location>
</feature>
<keyword evidence="4" id="KW-0012">Acyltransferase</keyword>
<feature type="transmembrane region" description="Helical" evidence="2">
    <location>
        <begin position="281"/>
        <end position="299"/>
    </location>
</feature>
<feature type="transmembrane region" description="Helical" evidence="2">
    <location>
        <begin position="333"/>
        <end position="352"/>
    </location>
</feature>
<dbReference type="RefSeq" id="WP_075737855.1">
    <property type="nucleotide sequence ID" value="NZ_CP016076.1"/>
</dbReference>
<evidence type="ECO:0000256" key="1">
    <source>
        <dbReference type="SAM" id="MobiDB-lite"/>
    </source>
</evidence>
<dbReference type="PANTHER" id="PTHR23028">
    <property type="entry name" value="ACETYLTRANSFERASE"/>
    <property type="match status" value="1"/>
</dbReference>
<keyword evidence="2" id="KW-0812">Transmembrane</keyword>
<dbReference type="GO" id="GO:0016747">
    <property type="term" value="F:acyltransferase activity, transferring groups other than amino-acyl groups"/>
    <property type="evidence" value="ECO:0007669"/>
    <property type="project" value="InterPro"/>
</dbReference>
<feature type="compositionally biased region" description="Basic and acidic residues" evidence="1">
    <location>
        <begin position="7"/>
        <end position="22"/>
    </location>
</feature>
<feature type="region of interest" description="Disordered" evidence="1">
    <location>
        <begin position="458"/>
        <end position="486"/>
    </location>
</feature>
<dbReference type="EMBL" id="CP016076">
    <property type="protein sequence ID" value="APU12162.1"/>
    <property type="molecule type" value="Genomic_DNA"/>
</dbReference>
<keyword evidence="4" id="KW-0808">Transferase</keyword>
<feature type="transmembrane region" description="Helical" evidence="2">
    <location>
        <begin position="121"/>
        <end position="140"/>
    </location>
</feature>
<dbReference type="InterPro" id="IPR002656">
    <property type="entry name" value="Acyl_transf_3_dom"/>
</dbReference>
<keyword evidence="2" id="KW-1133">Transmembrane helix</keyword>
<dbReference type="GO" id="GO:0016020">
    <property type="term" value="C:membrane"/>
    <property type="evidence" value="ECO:0007669"/>
    <property type="project" value="TreeGrafter"/>
</dbReference>
<dbReference type="GO" id="GO:0000271">
    <property type="term" value="P:polysaccharide biosynthetic process"/>
    <property type="evidence" value="ECO:0007669"/>
    <property type="project" value="TreeGrafter"/>
</dbReference>
<keyword evidence="5" id="KW-1185">Reference proteome</keyword>
<evidence type="ECO:0000256" key="2">
    <source>
        <dbReference type="SAM" id="Phobius"/>
    </source>
</evidence>
<dbReference type="KEGG" id="acad:UA74_00310"/>
<reference evidence="5" key="1">
    <citation type="submission" date="2016-06" db="EMBL/GenBank/DDBJ databases">
        <title>Complete genome sequence of Actinoalloteichus fjordicus DSM 46855 (=ADI127-17), type strain of the new species Actinoalloteichus fjordicus.</title>
        <authorList>
            <person name="Ruckert C."/>
            <person name="Nouioui I."/>
            <person name="Willmese J."/>
            <person name="van Wezel G."/>
            <person name="Klenk H.-P."/>
            <person name="Kalinowski J."/>
            <person name="Zotchev S.B."/>
        </authorList>
    </citation>
    <scope>NUCLEOTIDE SEQUENCE [LARGE SCALE GENOMIC DNA]</scope>
    <source>
        <strain evidence="5">ADI127-7</strain>
    </source>
</reference>
<gene>
    <name evidence="4" type="ORF">UA74_00310</name>
</gene>
<dbReference type="InterPro" id="IPR050879">
    <property type="entry name" value="Acyltransferase_3"/>
</dbReference>
<dbReference type="Pfam" id="PF01757">
    <property type="entry name" value="Acyl_transf_3"/>
    <property type="match status" value="1"/>
</dbReference>
<keyword evidence="2" id="KW-0472">Membrane</keyword>
<organism evidence="4 5">
    <name type="scientific">Actinoalloteichus fjordicus</name>
    <dbReference type="NCBI Taxonomy" id="1612552"/>
    <lineage>
        <taxon>Bacteria</taxon>
        <taxon>Bacillati</taxon>
        <taxon>Actinomycetota</taxon>
        <taxon>Actinomycetes</taxon>
        <taxon>Pseudonocardiales</taxon>
        <taxon>Pseudonocardiaceae</taxon>
        <taxon>Actinoalloteichus</taxon>
    </lineage>
</organism>
<evidence type="ECO:0000313" key="4">
    <source>
        <dbReference type="EMBL" id="APU12162.1"/>
    </source>
</evidence>
<feature type="transmembrane region" description="Helical" evidence="2">
    <location>
        <begin position="250"/>
        <end position="269"/>
    </location>
</feature>
<accession>A0AAC9L6P8</accession>
<feature type="transmembrane region" description="Helical" evidence="2">
    <location>
        <begin position="305"/>
        <end position="326"/>
    </location>
</feature>
<feature type="transmembrane region" description="Helical" evidence="2">
    <location>
        <begin position="166"/>
        <end position="186"/>
    </location>
</feature>
<evidence type="ECO:0000313" key="5">
    <source>
        <dbReference type="Proteomes" id="UP000185511"/>
    </source>
</evidence>
<dbReference type="Proteomes" id="UP000185511">
    <property type="component" value="Chromosome"/>
</dbReference>
<protein>
    <submittedName>
        <fullName evidence="4">Acyltransferase</fullName>
    </submittedName>
</protein>
<dbReference type="PANTHER" id="PTHR23028:SF53">
    <property type="entry name" value="ACYL_TRANSF_3 DOMAIN-CONTAINING PROTEIN"/>
    <property type="match status" value="1"/>
</dbReference>
<sequence length="486" mass="52822">MTARPGQARDEGSRAPRARPDDAITEAIPRVVDARTPGTPPVRAPSSGPRRQAVSAGTRPGRARGGGIDDDAITEVIPALAGTGRARTDQNGADEGDGKARAEAVPTPRSRRKDYHAGLDLLRVLMAVAVVYTHLAIWLGSNEILWPGHTIVHRGLTTPLNLNLNLSFVGVGSFLLISGIVITRVADRESPTRFLARRLVRILPAMWLVTIAMYFLVQAELVSPEGDSTGGPADILTNLTLTTYFQQPSVVLLGVTWTLVVQLLFYTYIACTIPLLRRWAWLPPLLGAALISVAQSWAAAHEGIIAFRIGMFTSYLPVLFIGQLIALAYSRRIPLPAAVGLGLAHFGLFLSADLLQDYITTGVAHTRTLLLLVLVVMLVMNSSGRLATAPMISALSKRSYSVYLVHTACIYPIMGLMTPRFGPGLAILVSMTAVVVATELLHRCVEMPPVRLHRRWERRRDRRASRRDADEGTAAVRRSGSEPTPR</sequence>
<evidence type="ECO:0000259" key="3">
    <source>
        <dbReference type="Pfam" id="PF01757"/>
    </source>
</evidence>
<feature type="domain" description="Acyltransferase 3" evidence="3">
    <location>
        <begin position="117"/>
        <end position="436"/>
    </location>
</feature>
<feature type="transmembrane region" description="Helical" evidence="2">
    <location>
        <begin position="424"/>
        <end position="445"/>
    </location>
</feature>
<dbReference type="AlphaFoldDB" id="A0AAC9L6P8"/>
<feature type="transmembrane region" description="Helical" evidence="2">
    <location>
        <begin position="358"/>
        <end position="379"/>
    </location>
</feature>